<keyword evidence="3" id="KW-1185">Reference proteome</keyword>
<dbReference type="HOGENOM" id="CLU_016471_5_0_1"/>
<dbReference type="Pfam" id="PF04937">
    <property type="entry name" value="DUF659"/>
    <property type="match status" value="1"/>
</dbReference>
<dbReference type="EMBL" id="KI393527">
    <property type="protein sequence ID" value="ERN08301.1"/>
    <property type="molecule type" value="Genomic_DNA"/>
</dbReference>
<feature type="domain" description="DUF659" evidence="1">
    <location>
        <begin position="90"/>
        <end position="139"/>
    </location>
</feature>
<protein>
    <recommendedName>
        <fullName evidence="1">DUF659 domain-containing protein</fullName>
    </recommendedName>
</protein>
<dbReference type="Gramene" id="ERN08301">
    <property type="protein sequence ID" value="ERN08301"/>
    <property type="gene ID" value="AMTR_s00156p00047380"/>
</dbReference>
<dbReference type="AlphaFoldDB" id="W1PKW0"/>
<sequence length="139" mass="16152">MTLKGMVKCTRNMLGRYVDKWFYEKEIPFDAANSPYFPLMVNAIQRAGPEVKPRLHMNSVGQYWMKRWRKLESGLKNINRVGTFMTDGWLNKIVKEVGDKHVIQFIKDNTCACVSTGSKLMDKRKHLVWTPCAAHNIDM</sequence>
<gene>
    <name evidence="2" type="ORF">AMTR_s00156p00047380</name>
</gene>
<reference evidence="3" key="1">
    <citation type="journal article" date="2013" name="Science">
        <title>The Amborella genome and the evolution of flowering plants.</title>
        <authorList>
            <consortium name="Amborella Genome Project"/>
        </authorList>
    </citation>
    <scope>NUCLEOTIDE SEQUENCE [LARGE SCALE GENOMIC DNA]</scope>
</reference>
<dbReference type="PANTHER" id="PTHR32166">
    <property type="entry name" value="OSJNBA0013A04.12 PROTEIN"/>
    <property type="match status" value="1"/>
</dbReference>
<name>W1PKW0_AMBTC</name>
<evidence type="ECO:0000313" key="3">
    <source>
        <dbReference type="Proteomes" id="UP000017836"/>
    </source>
</evidence>
<organism evidence="2 3">
    <name type="scientific">Amborella trichopoda</name>
    <dbReference type="NCBI Taxonomy" id="13333"/>
    <lineage>
        <taxon>Eukaryota</taxon>
        <taxon>Viridiplantae</taxon>
        <taxon>Streptophyta</taxon>
        <taxon>Embryophyta</taxon>
        <taxon>Tracheophyta</taxon>
        <taxon>Spermatophyta</taxon>
        <taxon>Magnoliopsida</taxon>
        <taxon>Amborellales</taxon>
        <taxon>Amborellaceae</taxon>
        <taxon>Amborella</taxon>
    </lineage>
</organism>
<dbReference type="Proteomes" id="UP000017836">
    <property type="component" value="Unassembled WGS sequence"/>
</dbReference>
<dbReference type="InterPro" id="IPR007021">
    <property type="entry name" value="DUF659"/>
</dbReference>
<accession>W1PKW0</accession>
<dbReference type="PANTHER" id="PTHR32166:SF24">
    <property type="entry name" value="F16P17.2 PROTEIN"/>
    <property type="match status" value="1"/>
</dbReference>
<proteinExistence type="predicted"/>
<evidence type="ECO:0000259" key="1">
    <source>
        <dbReference type="Pfam" id="PF04937"/>
    </source>
</evidence>
<evidence type="ECO:0000313" key="2">
    <source>
        <dbReference type="EMBL" id="ERN08301.1"/>
    </source>
</evidence>